<proteinExistence type="predicted"/>
<protein>
    <recommendedName>
        <fullName evidence="4">Glycosyltransferase RgtA/B/C/D-like domain-containing protein</fullName>
    </recommendedName>
</protein>
<feature type="transmembrane region" description="Helical" evidence="1">
    <location>
        <begin position="240"/>
        <end position="260"/>
    </location>
</feature>
<feature type="transmembrane region" description="Helical" evidence="1">
    <location>
        <begin position="341"/>
        <end position="359"/>
    </location>
</feature>
<evidence type="ECO:0008006" key="4">
    <source>
        <dbReference type="Google" id="ProtNLM"/>
    </source>
</evidence>
<sequence length="556" mass="63619">MIVIIIWLISLFLSSSVFNRPLDIDAHHEYLTAHSLVSLRALDQWGIGNLLGASVLVPKSMEYLQADITIFDKGDGVYLSYPSLWLVVPYIVFKIFAISTTVANLQIYHLICDRLFSGLAIYFLFLEIILLFKKIDFLQNWGGKILAFIGTSAWMLTPAVLYWSQNVYFCDQAVLLPIYVLILFAIKQRFQFENLSRPKQVILFISSLCASGFDWYGWVFLLLLMLTIFVPLVRKSIWSAFRAVMPIVIAIAVISLWFTAQLIYYKDGFHQITNIALERVGINLEFNLSQDIFVMSLYWHYYLPHYLKELWDAGKFSLPIFSIGSLTLLIWLCWHSQAKLCFMSTCLLILGAPLLQIAILKQHSTIHDFSAFKLGLPTIFIIWIVIPISIFILLQYLISYLSNSLSISFSTLPWLALIIIGTLGIFTNKDVSSEFVKFAGSGGAFPREVGAIIQKYITPDDLPISDSPMIFIGSVPPQPTWYANRFVYTTQGLTYIKDRLHLSNLKDLNPVFLSYEDEAASSQIEEFCHDSWQAIPERIMNKKVHLCRNEKLKLLL</sequence>
<name>A0ABR8CAH8_9CYAN</name>
<evidence type="ECO:0000313" key="2">
    <source>
        <dbReference type="EMBL" id="MBD2316577.1"/>
    </source>
</evidence>
<keyword evidence="1" id="KW-1133">Transmembrane helix</keyword>
<accession>A0ABR8CAH8</accession>
<feature type="transmembrane region" description="Helical" evidence="1">
    <location>
        <begin position="379"/>
        <end position="398"/>
    </location>
</feature>
<feature type="transmembrane region" description="Helical" evidence="1">
    <location>
        <begin position="168"/>
        <end position="186"/>
    </location>
</feature>
<dbReference type="RefSeq" id="WP_190577471.1">
    <property type="nucleotide sequence ID" value="NZ_JACJQY010000008.1"/>
</dbReference>
<dbReference type="Proteomes" id="UP000618445">
    <property type="component" value="Unassembled WGS sequence"/>
</dbReference>
<feature type="transmembrane region" description="Helical" evidence="1">
    <location>
        <begin position="84"/>
        <end position="103"/>
    </location>
</feature>
<comment type="caution">
    <text evidence="2">The sequence shown here is derived from an EMBL/GenBank/DDBJ whole genome shotgun (WGS) entry which is preliminary data.</text>
</comment>
<gene>
    <name evidence="2" type="ORF">H6G05_06915</name>
</gene>
<feature type="transmembrane region" description="Helical" evidence="1">
    <location>
        <begin position="316"/>
        <end position="334"/>
    </location>
</feature>
<dbReference type="EMBL" id="JACJQY010000008">
    <property type="protein sequence ID" value="MBD2316577.1"/>
    <property type="molecule type" value="Genomic_DNA"/>
</dbReference>
<keyword evidence="3" id="KW-1185">Reference proteome</keyword>
<feature type="transmembrane region" description="Helical" evidence="1">
    <location>
        <begin position="145"/>
        <end position="163"/>
    </location>
</feature>
<evidence type="ECO:0000313" key="3">
    <source>
        <dbReference type="Proteomes" id="UP000618445"/>
    </source>
</evidence>
<reference evidence="2 3" key="1">
    <citation type="journal article" date="2020" name="ISME J.">
        <title>Comparative genomics reveals insights into cyanobacterial evolution and habitat adaptation.</title>
        <authorList>
            <person name="Chen M.Y."/>
            <person name="Teng W.K."/>
            <person name="Zhao L."/>
            <person name="Hu C.X."/>
            <person name="Zhou Y.K."/>
            <person name="Han B.P."/>
            <person name="Song L.R."/>
            <person name="Shu W.S."/>
        </authorList>
    </citation>
    <scope>NUCLEOTIDE SEQUENCE [LARGE SCALE GENOMIC DNA]</scope>
    <source>
        <strain evidence="2 3">FACHB-1050</strain>
    </source>
</reference>
<feature type="transmembrane region" description="Helical" evidence="1">
    <location>
        <begin position="405"/>
        <end position="426"/>
    </location>
</feature>
<feature type="transmembrane region" description="Helical" evidence="1">
    <location>
        <begin position="115"/>
        <end position="133"/>
    </location>
</feature>
<feature type="transmembrane region" description="Helical" evidence="1">
    <location>
        <begin position="215"/>
        <end position="233"/>
    </location>
</feature>
<keyword evidence="1" id="KW-0812">Transmembrane</keyword>
<keyword evidence="1" id="KW-0472">Membrane</keyword>
<evidence type="ECO:0000256" key="1">
    <source>
        <dbReference type="SAM" id="Phobius"/>
    </source>
</evidence>
<organism evidence="2 3">
    <name type="scientific">Phormidium tenue FACHB-1050</name>
    <dbReference type="NCBI Taxonomy" id="2692857"/>
    <lineage>
        <taxon>Bacteria</taxon>
        <taxon>Bacillati</taxon>
        <taxon>Cyanobacteriota</taxon>
        <taxon>Cyanophyceae</taxon>
        <taxon>Oscillatoriophycideae</taxon>
        <taxon>Oscillatoriales</taxon>
        <taxon>Oscillatoriaceae</taxon>
        <taxon>Phormidium</taxon>
    </lineage>
</organism>